<feature type="region of interest" description="Disordered" evidence="8">
    <location>
        <begin position="1"/>
        <end position="39"/>
    </location>
</feature>
<feature type="compositionally biased region" description="Polar residues" evidence="8">
    <location>
        <begin position="1"/>
        <end position="12"/>
    </location>
</feature>
<proteinExistence type="predicted"/>
<dbReference type="PANTHER" id="PTHR12558:SF9">
    <property type="entry name" value="CELL DIVISION CYCLE PROTEIN 16 HOMOLOG"/>
    <property type="match status" value="1"/>
</dbReference>
<evidence type="ECO:0000256" key="2">
    <source>
        <dbReference type="ARBA" id="ARBA00022737"/>
    </source>
</evidence>
<dbReference type="InterPro" id="IPR011990">
    <property type="entry name" value="TPR-like_helical_dom_sf"/>
</dbReference>
<dbReference type="PROSITE" id="PS50293">
    <property type="entry name" value="TPR_REGION"/>
    <property type="match status" value="1"/>
</dbReference>
<evidence type="ECO:0000256" key="5">
    <source>
        <dbReference type="ARBA" id="ARBA00022803"/>
    </source>
</evidence>
<dbReference type="Pfam" id="PF14559">
    <property type="entry name" value="TPR_19"/>
    <property type="match status" value="1"/>
</dbReference>
<feature type="compositionally biased region" description="Polar residues" evidence="8">
    <location>
        <begin position="663"/>
        <end position="673"/>
    </location>
</feature>
<evidence type="ECO:0000256" key="6">
    <source>
        <dbReference type="ARBA" id="ARBA00023306"/>
    </source>
</evidence>
<sequence length="712" mass="80005">MIPNRNTPTQSRPRLMVSPVDGQSIEDGGRSPLGPTSPLVQKSMYSLATPRRQVPANNGSLLASMSKNSMLGSTIPSTLRKVSLQREFREDAGVTGQIGDGEAVVDEGDDTTTLTTTITTAGNGTSEINISKLPLVERLRLWRHDAWIQHLYGTAEFVAHKVYAITKNSNDAFWLALVYYSMGSFNRCIEVLSRDNLISVSIVCRYLLARCYIDIKNFDEALDIVGETNPFAEIAEGNVPVESDGGIKLESSMCFLRGKIYAAQNDFTRAKQCFKEAVLVDVKNFEAYRELVTKDLLTPDEEWELIDSLNFDYLGEDKDLIQSLYTLELSKKINPERTAAAHSLLKEEYELSEDFDVVCSEIDVLFTECKFSQCSNLCEITLKRDPLNPKVLPIYISCLHELKLSNKLFLLSHELAEKNPKSCITWFCVATYYMVLDRVPEARKFFSKSSIIDPTFAPAWLGFAHTYALEGEQDQAISAYSTAARFFPGMSLPNLFLGMQYMASNTLSLAEEYFSLAYQSCPHDPVILNEIGVLKFKKGELHKAKRYLKKAAEFCKNLEHSSKTVISIQINLSHTYRKLGENHKAIKYLTNVLEDSESNAEVYCSLGYLYLKTNQLQKAIDILHRVLAINPANSSAQRLLSYALELNVTLELDDNHPLVANTKIRQNNANGSPGSKRRQGPVESMQILKKRTKINEVITANVGHDDEMEVEY</sequence>
<evidence type="ECO:0000256" key="4">
    <source>
        <dbReference type="ARBA" id="ARBA00022786"/>
    </source>
</evidence>
<evidence type="ECO:0000256" key="7">
    <source>
        <dbReference type="PROSITE-ProRule" id="PRU00339"/>
    </source>
</evidence>
<keyword evidence="10" id="KW-1185">Reference proteome</keyword>
<feature type="region of interest" description="Disordered" evidence="8">
    <location>
        <begin position="662"/>
        <end position="684"/>
    </location>
</feature>
<dbReference type="Gene3D" id="1.25.40.10">
    <property type="entry name" value="Tetratricopeptide repeat domain"/>
    <property type="match status" value="1"/>
</dbReference>
<keyword evidence="6" id="KW-0131">Cell cycle</keyword>
<evidence type="ECO:0000256" key="3">
    <source>
        <dbReference type="ARBA" id="ARBA00022776"/>
    </source>
</evidence>
<evidence type="ECO:0000313" key="10">
    <source>
        <dbReference type="Proteomes" id="UP001623330"/>
    </source>
</evidence>
<dbReference type="PROSITE" id="PS50005">
    <property type="entry name" value="TPR"/>
    <property type="match status" value="3"/>
</dbReference>
<feature type="repeat" description="TPR" evidence="7">
    <location>
        <begin position="457"/>
        <end position="490"/>
    </location>
</feature>
<evidence type="ECO:0000256" key="1">
    <source>
        <dbReference type="ARBA" id="ARBA00022618"/>
    </source>
</evidence>
<gene>
    <name evidence="9" type="ORF">RNJ44_03629</name>
</gene>
<feature type="repeat" description="TPR" evidence="7">
    <location>
        <begin position="251"/>
        <end position="284"/>
    </location>
</feature>
<accession>A0ABR4NXP1</accession>
<keyword evidence="2" id="KW-0677">Repeat</keyword>
<keyword evidence="3" id="KW-0498">Mitosis</keyword>
<dbReference type="Pfam" id="PF12895">
    <property type="entry name" value="ANAPC3"/>
    <property type="match status" value="1"/>
</dbReference>
<reference evidence="9 10" key="1">
    <citation type="submission" date="2024-05" db="EMBL/GenBank/DDBJ databases">
        <title>Long read based assembly of the Candida bracarensis genome reveals expanded adhesin content.</title>
        <authorList>
            <person name="Marcet-Houben M."/>
            <person name="Ksiezopolska E."/>
            <person name="Gabaldon T."/>
        </authorList>
    </citation>
    <scope>NUCLEOTIDE SEQUENCE [LARGE SCALE GENOMIC DNA]</scope>
    <source>
        <strain evidence="9 10">CBM6</strain>
    </source>
</reference>
<name>A0ABR4NXP1_9SACH</name>
<dbReference type="Pfam" id="PF13181">
    <property type="entry name" value="TPR_8"/>
    <property type="match status" value="1"/>
</dbReference>
<dbReference type="InterPro" id="IPR019734">
    <property type="entry name" value="TPR_rpt"/>
</dbReference>
<protein>
    <submittedName>
        <fullName evidence="9">Uncharacterized protein</fullName>
    </submittedName>
</protein>
<keyword evidence="4" id="KW-0833">Ubl conjugation pathway</keyword>
<evidence type="ECO:0000313" key="9">
    <source>
        <dbReference type="EMBL" id="KAL3233589.1"/>
    </source>
</evidence>
<comment type="caution">
    <text evidence="9">The sequence shown here is derived from an EMBL/GenBank/DDBJ whole genome shotgun (WGS) entry which is preliminary data.</text>
</comment>
<keyword evidence="5 7" id="KW-0802">TPR repeat</keyword>
<evidence type="ECO:0000256" key="8">
    <source>
        <dbReference type="SAM" id="MobiDB-lite"/>
    </source>
</evidence>
<dbReference type="Proteomes" id="UP001623330">
    <property type="component" value="Unassembled WGS sequence"/>
</dbReference>
<dbReference type="EMBL" id="JBEVYD010000004">
    <property type="protein sequence ID" value="KAL3233589.1"/>
    <property type="molecule type" value="Genomic_DNA"/>
</dbReference>
<dbReference type="SUPFAM" id="SSF48452">
    <property type="entry name" value="TPR-like"/>
    <property type="match status" value="2"/>
</dbReference>
<dbReference type="PANTHER" id="PTHR12558">
    <property type="entry name" value="CELL DIVISION CYCLE 16,23,27"/>
    <property type="match status" value="1"/>
</dbReference>
<feature type="repeat" description="TPR" evidence="7">
    <location>
        <begin position="600"/>
        <end position="633"/>
    </location>
</feature>
<keyword evidence="1" id="KW-0132">Cell division</keyword>
<dbReference type="SMART" id="SM00028">
    <property type="entry name" value="TPR"/>
    <property type="match status" value="7"/>
</dbReference>
<organism evidence="9 10">
    <name type="scientific">Nakaseomyces bracarensis</name>
    <dbReference type="NCBI Taxonomy" id="273131"/>
    <lineage>
        <taxon>Eukaryota</taxon>
        <taxon>Fungi</taxon>
        <taxon>Dikarya</taxon>
        <taxon>Ascomycota</taxon>
        <taxon>Saccharomycotina</taxon>
        <taxon>Saccharomycetes</taxon>
        <taxon>Saccharomycetales</taxon>
        <taxon>Saccharomycetaceae</taxon>
        <taxon>Nakaseomyces</taxon>
    </lineage>
</organism>